<dbReference type="SUPFAM" id="SSF51395">
    <property type="entry name" value="FMN-linked oxidoreductases"/>
    <property type="match status" value="1"/>
</dbReference>
<evidence type="ECO:0000313" key="4">
    <source>
        <dbReference type="EMBL" id="MFC6866653.1"/>
    </source>
</evidence>
<dbReference type="InterPro" id="IPR001155">
    <property type="entry name" value="OxRdtase_FMN_N"/>
</dbReference>
<dbReference type="PANTHER" id="PTHR43656">
    <property type="entry name" value="BINDING OXIDOREDUCTASE, PUTATIVE (AFU_ORTHOLOGUE AFUA_2G08260)-RELATED"/>
    <property type="match status" value="1"/>
</dbReference>
<feature type="domain" description="NADH:flavin oxidoreductase/NADH oxidase N-terminal" evidence="3">
    <location>
        <begin position="11"/>
        <end position="346"/>
    </location>
</feature>
<evidence type="ECO:0000259" key="3">
    <source>
        <dbReference type="Pfam" id="PF00724"/>
    </source>
</evidence>
<evidence type="ECO:0000313" key="5">
    <source>
        <dbReference type="Proteomes" id="UP001596337"/>
    </source>
</evidence>
<keyword evidence="5" id="KW-1185">Reference proteome</keyword>
<protein>
    <submittedName>
        <fullName evidence="4">NADH:flavin oxidoreductase/NADH oxidase family protein</fullName>
    </submittedName>
</protein>
<keyword evidence="1" id="KW-0285">Flavoprotein</keyword>
<keyword evidence="2" id="KW-0560">Oxidoreductase</keyword>
<dbReference type="Pfam" id="PF00724">
    <property type="entry name" value="Oxidored_FMN"/>
    <property type="match status" value="1"/>
</dbReference>
<dbReference type="InterPro" id="IPR013785">
    <property type="entry name" value="Aldolase_TIM"/>
</dbReference>
<comment type="caution">
    <text evidence="4">The sequence shown here is derived from an EMBL/GenBank/DDBJ whole genome shotgun (WGS) entry which is preliminary data.</text>
</comment>
<dbReference type="EMBL" id="JBHSXX010000001">
    <property type="protein sequence ID" value="MFC6866653.1"/>
    <property type="molecule type" value="Genomic_DNA"/>
</dbReference>
<dbReference type="InterPro" id="IPR051799">
    <property type="entry name" value="NADH_flavin_oxidoreductase"/>
</dbReference>
<dbReference type="CDD" id="cd04733">
    <property type="entry name" value="OYE_like_2_FMN"/>
    <property type="match status" value="1"/>
</dbReference>
<dbReference type="Proteomes" id="UP001596337">
    <property type="component" value="Unassembled WGS sequence"/>
</dbReference>
<organism evidence="4 5">
    <name type="scientific">Haloechinothrix salitolerans</name>
    <dbReference type="NCBI Taxonomy" id="926830"/>
    <lineage>
        <taxon>Bacteria</taxon>
        <taxon>Bacillati</taxon>
        <taxon>Actinomycetota</taxon>
        <taxon>Actinomycetes</taxon>
        <taxon>Pseudonocardiales</taxon>
        <taxon>Pseudonocardiaceae</taxon>
        <taxon>Haloechinothrix</taxon>
    </lineage>
</organism>
<reference evidence="5" key="1">
    <citation type="journal article" date="2019" name="Int. J. Syst. Evol. Microbiol.">
        <title>The Global Catalogue of Microorganisms (GCM) 10K type strain sequencing project: providing services to taxonomists for standard genome sequencing and annotation.</title>
        <authorList>
            <consortium name="The Broad Institute Genomics Platform"/>
            <consortium name="The Broad Institute Genome Sequencing Center for Infectious Disease"/>
            <person name="Wu L."/>
            <person name="Ma J."/>
        </authorList>
    </citation>
    <scope>NUCLEOTIDE SEQUENCE [LARGE SCALE GENOMIC DNA]</scope>
    <source>
        <strain evidence="5">KCTC 32255</strain>
    </source>
</reference>
<sequence>MSTSPQSMLAEPFTLPCGVTLPNRIAKAALSEGLGDKRNAPSPRLRRLYERWSTSGAGLLVTGNVMVDYDAIGEPGNVVVTDDRDSTALSQWAAAATANGAHAWVQINHPGRQVPRTLNSRPVAPSAIGVDLPGGTFGTPRALEHDEIVDIIDRFAATAKTVTATGFTGVQIHAAHGYLISQFLSPLSNHRTDDWGGTPEKRRRFLLEVVRAVRTAIGADVPLGVKLNSADFQRGGMTEDESLHVVLALADEGIDLLEVSGGTYESAAMMGVSSEPVKESTRKREAYFLDYAERVRAATSLPLMLTGGFRTAEGMADALASGAVDVVGLGRPLALEPDLPARLLSGATAASDVQPRRIGIRVLDSAAELSWHTVQLWRMGDGKDPAPRRHPLRNLAQYFATTGVQSFRRPKRGFSG</sequence>
<dbReference type="PANTHER" id="PTHR43656:SF2">
    <property type="entry name" value="BINDING OXIDOREDUCTASE, PUTATIVE (AFU_ORTHOLOGUE AFUA_2G08260)-RELATED"/>
    <property type="match status" value="1"/>
</dbReference>
<name>A0ABW2BUY7_9PSEU</name>
<evidence type="ECO:0000256" key="2">
    <source>
        <dbReference type="ARBA" id="ARBA00023002"/>
    </source>
</evidence>
<evidence type="ECO:0000256" key="1">
    <source>
        <dbReference type="ARBA" id="ARBA00022630"/>
    </source>
</evidence>
<accession>A0ABW2BUY7</accession>
<proteinExistence type="predicted"/>
<dbReference type="RefSeq" id="WP_345395996.1">
    <property type="nucleotide sequence ID" value="NZ_BAABLA010000024.1"/>
</dbReference>
<gene>
    <name evidence="4" type="ORF">ACFQGD_05790</name>
</gene>
<dbReference type="Gene3D" id="3.20.20.70">
    <property type="entry name" value="Aldolase class I"/>
    <property type="match status" value="1"/>
</dbReference>